<evidence type="ECO:0000256" key="4">
    <source>
        <dbReference type="ARBA" id="ARBA00022729"/>
    </source>
</evidence>
<dbReference type="InterPro" id="IPR034408">
    <property type="entry name" value="Sulphate/thiosulphate_BS"/>
</dbReference>
<dbReference type="NCBIfam" id="NF008022">
    <property type="entry name" value="PRK10752.1"/>
    <property type="match status" value="1"/>
</dbReference>
<evidence type="ECO:0000256" key="1">
    <source>
        <dbReference type="ARBA" id="ARBA00004418"/>
    </source>
</evidence>
<dbReference type="InterPro" id="IPR005669">
    <property type="entry name" value="Thiosulph/SO4-bd"/>
</dbReference>
<dbReference type="RefSeq" id="WP_100270546.1">
    <property type="nucleotide sequence ID" value="NZ_CP024443.1"/>
</dbReference>
<dbReference type="Pfam" id="PF13531">
    <property type="entry name" value="SBP_bac_11"/>
    <property type="match status" value="1"/>
</dbReference>
<dbReference type="GO" id="GO:1901681">
    <property type="term" value="F:sulfur compound binding"/>
    <property type="evidence" value="ECO:0007669"/>
    <property type="project" value="InterPro"/>
</dbReference>
<dbReference type="GO" id="GO:1902358">
    <property type="term" value="P:sulfate transmembrane transport"/>
    <property type="evidence" value="ECO:0007669"/>
    <property type="project" value="InterPro"/>
</dbReference>
<dbReference type="AlphaFoldDB" id="A0A2D2LWG4"/>
<sequence length="362" mass="39470">MTNANQNQPFTTRTYSKGKIFTLAGISVMAVASLTACQKAPPKNDSAASASAANGNGVSLLNVSYDLSRELYKEYNPIFTGQQKQTVTIQQSHGGSSKQALSVANGLKADVVTMNQTSDIELLVKKGLVDKNWQQAFPNNAVPYTSTMVLLVRNNNPKQIKDWDDLAKPGVSIVIANPKTSGTARYGFLGAYGYGLHHFNNDEAKTKTLVKQILGNVAVYDSGARAATTSFLQREIGDVLITTENEAQITKKEFADKNLQIIYPSYSVKISNPVAVVNAVTEQKGTTELAKAYLKGLWDTPAQEIMAKNYLRPVDAATLAKYQSQFPAIATFEPNQVFGSWDEIMSKFFKDGAIFDQLAVKK</sequence>
<dbReference type="GO" id="GO:0042597">
    <property type="term" value="C:periplasmic space"/>
    <property type="evidence" value="ECO:0007669"/>
    <property type="project" value="UniProtKB-SubCell"/>
</dbReference>
<comment type="subcellular location">
    <subcellularLocation>
        <location evidence="1">Periplasm</location>
    </subcellularLocation>
</comment>
<dbReference type="NCBIfam" id="NF008106">
    <property type="entry name" value="PRK10852.1"/>
    <property type="match status" value="1"/>
</dbReference>
<organism evidence="6 7">
    <name type="scientific">Faucicola osloensis</name>
    <name type="common">Moraxella osloensis</name>
    <dbReference type="NCBI Taxonomy" id="34062"/>
    <lineage>
        <taxon>Bacteria</taxon>
        <taxon>Pseudomonadati</taxon>
        <taxon>Pseudomonadota</taxon>
        <taxon>Gammaproteobacteria</taxon>
        <taxon>Moraxellales</taxon>
        <taxon>Moraxellaceae</taxon>
        <taxon>Faucicola</taxon>
    </lineage>
</organism>
<dbReference type="SUPFAM" id="SSF53850">
    <property type="entry name" value="Periplasmic binding protein-like II"/>
    <property type="match status" value="1"/>
</dbReference>
<dbReference type="PANTHER" id="PTHR30368">
    <property type="entry name" value="SULFATE-BINDING PROTEIN"/>
    <property type="match status" value="1"/>
</dbReference>
<evidence type="ECO:0000256" key="3">
    <source>
        <dbReference type="ARBA" id="ARBA00022448"/>
    </source>
</evidence>
<keyword evidence="4" id="KW-0732">Signal</keyword>
<dbReference type="Gene3D" id="3.40.190.10">
    <property type="entry name" value="Periplasmic binding protein-like II"/>
    <property type="match status" value="2"/>
</dbReference>
<evidence type="ECO:0000313" key="7">
    <source>
        <dbReference type="Proteomes" id="UP000229340"/>
    </source>
</evidence>
<accession>A0A2D2LWG4</accession>
<evidence type="ECO:0000256" key="5">
    <source>
        <dbReference type="ARBA" id="ARBA00022764"/>
    </source>
</evidence>
<comment type="similarity">
    <text evidence="2">Belongs to the prokaryotic sulfate-binding protein family.</text>
</comment>
<dbReference type="Proteomes" id="UP000229340">
    <property type="component" value="Chromosome"/>
</dbReference>
<protein>
    <submittedName>
        <fullName evidence="6">Sulfate ABC transporter substrate-binding protein</fullName>
    </submittedName>
</protein>
<dbReference type="PANTHER" id="PTHR30368:SF2">
    <property type="entry name" value="SULFATE-BINDING PROTEIN"/>
    <property type="match status" value="1"/>
</dbReference>
<dbReference type="EMBL" id="CP024443">
    <property type="protein sequence ID" value="ATR79375.1"/>
    <property type="molecule type" value="Genomic_DNA"/>
</dbReference>
<gene>
    <name evidence="6" type="ORF">NP7_09035</name>
</gene>
<evidence type="ECO:0000313" key="6">
    <source>
        <dbReference type="EMBL" id="ATR79375.1"/>
    </source>
</evidence>
<evidence type="ECO:0000256" key="2">
    <source>
        <dbReference type="ARBA" id="ARBA00006099"/>
    </source>
</evidence>
<dbReference type="GO" id="GO:0140104">
    <property type="term" value="F:molecular carrier activity"/>
    <property type="evidence" value="ECO:0007669"/>
    <property type="project" value="InterPro"/>
</dbReference>
<keyword evidence="5" id="KW-0574">Periplasm</keyword>
<dbReference type="CDD" id="cd01005">
    <property type="entry name" value="PBP2_CysP"/>
    <property type="match status" value="1"/>
</dbReference>
<dbReference type="PROSITE" id="PS00757">
    <property type="entry name" value="PROK_SULFATE_BIND_2"/>
    <property type="match status" value="1"/>
</dbReference>
<reference evidence="7" key="1">
    <citation type="submission" date="2017-11" db="EMBL/GenBank/DDBJ databases">
        <title>Complete genome sequence of Moraxella osloensis NP7 isolated from human skin.</title>
        <authorList>
            <person name="Lee K."/>
            <person name="Lim J.Y."/>
            <person name="Hwang I."/>
        </authorList>
    </citation>
    <scope>NUCLEOTIDE SEQUENCE [LARGE SCALE GENOMIC DNA]</scope>
    <source>
        <strain evidence="7">NP7</strain>
    </source>
</reference>
<dbReference type="NCBIfam" id="TIGR00971">
    <property type="entry name" value="3a0106s03"/>
    <property type="match status" value="1"/>
</dbReference>
<name>A0A2D2LWG4_FAUOS</name>
<keyword evidence="3" id="KW-0813">Transport</keyword>
<dbReference type="STRING" id="34062.AXE82_05220"/>
<proteinExistence type="inferred from homology"/>